<organism evidence="2 3">
    <name type="scientific">Tianweitania populi</name>
    <dbReference type="NCBI Taxonomy" id="1607949"/>
    <lineage>
        <taxon>Bacteria</taxon>
        <taxon>Pseudomonadati</taxon>
        <taxon>Pseudomonadota</taxon>
        <taxon>Alphaproteobacteria</taxon>
        <taxon>Hyphomicrobiales</taxon>
        <taxon>Phyllobacteriaceae</taxon>
        <taxon>Tianweitania</taxon>
    </lineage>
</organism>
<dbReference type="AlphaFoldDB" id="A0A8J3GKF6"/>
<name>A0A8J3GKF6_9HYPH</name>
<feature type="domain" description="Metallo-beta-lactamase" evidence="1">
    <location>
        <begin position="7"/>
        <end position="182"/>
    </location>
</feature>
<comment type="caution">
    <text evidence="2">The sequence shown here is derived from an EMBL/GenBank/DDBJ whole genome shotgun (WGS) entry which is preliminary data.</text>
</comment>
<dbReference type="InterPro" id="IPR050114">
    <property type="entry name" value="UPF0173_UPF0282_UlaG_hydrolase"/>
</dbReference>
<dbReference type="SMART" id="SM00849">
    <property type="entry name" value="Lactamase_B"/>
    <property type="match status" value="1"/>
</dbReference>
<gene>
    <name evidence="2" type="ORF">GCM10016234_25640</name>
</gene>
<dbReference type="InterPro" id="IPR036866">
    <property type="entry name" value="RibonucZ/Hydroxyglut_hydro"/>
</dbReference>
<dbReference type="EMBL" id="BMZQ01000002">
    <property type="protein sequence ID" value="GHD16967.1"/>
    <property type="molecule type" value="Genomic_DNA"/>
</dbReference>
<dbReference type="GO" id="GO:0016787">
    <property type="term" value="F:hydrolase activity"/>
    <property type="evidence" value="ECO:0007669"/>
    <property type="project" value="UniProtKB-KW"/>
</dbReference>
<dbReference type="Gene3D" id="3.60.15.10">
    <property type="entry name" value="Ribonuclease Z/Hydroxyacylglutathione hydrolase-like"/>
    <property type="match status" value="1"/>
</dbReference>
<sequence length="221" mass="24372">MLIRKFIHSCLVLEKDGTKVLIDPGFLSFIEDRVNVADFEDVRQILITHTHPDHLDVAALKAIVRLSGAEVTGNAEVAARLAEEGMVVARVIGDGDRFSLGAIGFEAITVKHEDILDDSLPEVTAFVIDDRILHVVDSFDPRLADYKGMDLLILPVTAPFLTETSAYAFARDLKPKAVLGVHEGYCRDFFIKARHQTYAKFLARDGIAFHSLIEAGDGIEV</sequence>
<accession>A0A8J3GKF6</accession>
<evidence type="ECO:0000259" key="1">
    <source>
        <dbReference type="SMART" id="SM00849"/>
    </source>
</evidence>
<keyword evidence="3" id="KW-1185">Reference proteome</keyword>
<dbReference type="Pfam" id="PF13483">
    <property type="entry name" value="Lactamase_B_3"/>
    <property type="match status" value="1"/>
</dbReference>
<reference evidence="2" key="2">
    <citation type="submission" date="2020-09" db="EMBL/GenBank/DDBJ databases">
        <authorList>
            <person name="Sun Q."/>
            <person name="Kim S."/>
        </authorList>
    </citation>
    <scope>NUCLEOTIDE SEQUENCE</scope>
    <source>
        <strain evidence="2">KCTC 42249</strain>
    </source>
</reference>
<evidence type="ECO:0000313" key="2">
    <source>
        <dbReference type="EMBL" id="GHD16967.1"/>
    </source>
</evidence>
<dbReference type="Proteomes" id="UP000630142">
    <property type="component" value="Unassembled WGS sequence"/>
</dbReference>
<evidence type="ECO:0000313" key="3">
    <source>
        <dbReference type="Proteomes" id="UP000630142"/>
    </source>
</evidence>
<protein>
    <submittedName>
        <fullName evidence="2">Zn-dependent hydrolase</fullName>
    </submittedName>
</protein>
<dbReference type="PANTHER" id="PTHR43546:SF3">
    <property type="entry name" value="UPF0173 METAL-DEPENDENT HYDROLASE MJ1163"/>
    <property type="match status" value="1"/>
</dbReference>
<dbReference type="SUPFAM" id="SSF56281">
    <property type="entry name" value="Metallo-hydrolase/oxidoreductase"/>
    <property type="match status" value="1"/>
</dbReference>
<dbReference type="PANTHER" id="PTHR43546">
    <property type="entry name" value="UPF0173 METAL-DEPENDENT HYDROLASE MJ1163-RELATED"/>
    <property type="match status" value="1"/>
</dbReference>
<proteinExistence type="predicted"/>
<reference evidence="2" key="1">
    <citation type="journal article" date="2014" name="Int. J. Syst. Evol. Microbiol.">
        <title>Complete genome sequence of Corynebacterium casei LMG S-19264T (=DSM 44701T), isolated from a smear-ripened cheese.</title>
        <authorList>
            <consortium name="US DOE Joint Genome Institute (JGI-PGF)"/>
            <person name="Walter F."/>
            <person name="Albersmeier A."/>
            <person name="Kalinowski J."/>
            <person name="Ruckert C."/>
        </authorList>
    </citation>
    <scope>NUCLEOTIDE SEQUENCE</scope>
    <source>
        <strain evidence="2">KCTC 42249</strain>
    </source>
</reference>
<dbReference type="InterPro" id="IPR001279">
    <property type="entry name" value="Metallo-B-lactamas"/>
</dbReference>
<dbReference type="RefSeq" id="WP_189504423.1">
    <property type="nucleotide sequence ID" value="NZ_BMZQ01000002.1"/>
</dbReference>
<keyword evidence="2" id="KW-0378">Hydrolase</keyword>